<evidence type="ECO:0000256" key="2">
    <source>
        <dbReference type="ARBA" id="ARBA00011245"/>
    </source>
</evidence>
<dbReference type="EMBL" id="CVMT01000006">
    <property type="protein sequence ID" value="CRG89195.1"/>
    <property type="molecule type" value="Genomic_DNA"/>
</dbReference>
<dbReference type="OMA" id="VDAKMLD"/>
<dbReference type="OrthoDB" id="48317at2759"/>
<feature type="domain" description="Enoyl reductase (ER)" evidence="6">
    <location>
        <begin position="21"/>
        <end position="363"/>
    </location>
</feature>
<evidence type="ECO:0000256" key="1">
    <source>
        <dbReference type="ARBA" id="ARBA00008072"/>
    </source>
</evidence>
<dbReference type="Gene3D" id="3.90.180.10">
    <property type="entry name" value="Medium-chain alcohol dehydrogenases, catalytic domain"/>
    <property type="match status" value="1"/>
</dbReference>
<evidence type="ECO:0000256" key="3">
    <source>
        <dbReference type="ARBA" id="ARBA00022741"/>
    </source>
</evidence>
<dbReference type="SUPFAM" id="SSF51735">
    <property type="entry name" value="NAD(P)-binding Rossmann-fold domains"/>
    <property type="match status" value="1"/>
</dbReference>
<keyword evidence="4" id="KW-0521">NADP</keyword>
<dbReference type="InterPro" id="IPR013154">
    <property type="entry name" value="ADH-like_N"/>
</dbReference>
<organism evidence="7 8">
    <name type="scientific">Talaromyces islandicus</name>
    <name type="common">Penicillium islandicum</name>
    <dbReference type="NCBI Taxonomy" id="28573"/>
    <lineage>
        <taxon>Eukaryota</taxon>
        <taxon>Fungi</taxon>
        <taxon>Dikarya</taxon>
        <taxon>Ascomycota</taxon>
        <taxon>Pezizomycotina</taxon>
        <taxon>Eurotiomycetes</taxon>
        <taxon>Eurotiomycetidae</taxon>
        <taxon>Eurotiales</taxon>
        <taxon>Trichocomaceae</taxon>
        <taxon>Talaromyces</taxon>
        <taxon>Talaromyces sect. Islandici</taxon>
    </lineage>
</organism>
<evidence type="ECO:0000256" key="5">
    <source>
        <dbReference type="ARBA" id="ARBA00023002"/>
    </source>
</evidence>
<keyword evidence="5" id="KW-0560">Oxidoreductase</keyword>
<proteinExistence type="inferred from homology"/>
<evidence type="ECO:0000259" key="6">
    <source>
        <dbReference type="SMART" id="SM00829"/>
    </source>
</evidence>
<dbReference type="SMART" id="SM00829">
    <property type="entry name" value="PKS_ER"/>
    <property type="match status" value="1"/>
</dbReference>
<dbReference type="Proteomes" id="UP000054383">
    <property type="component" value="Unassembled WGS sequence"/>
</dbReference>
<keyword evidence="3" id="KW-0547">Nucleotide-binding</keyword>
<comment type="similarity">
    <text evidence="1">Belongs to the zinc-containing alcohol dehydrogenase family.</text>
</comment>
<dbReference type="InterPro" id="IPR036291">
    <property type="entry name" value="NAD(P)-bd_dom_sf"/>
</dbReference>
<dbReference type="Pfam" id="PF08240">
    <property type="entry name" value="ADH_N"/>
    <property type="match status" value="1"/>
</dbReference>
<sequence>MPSVVYSLPSHQTAVVARQRGQLAVIHDAPVAPVDPKMAIVKTAAVAINPADAKMLDYSIAPGAIHGYDFSGTIVALGEHTPAHLAVGDRVAGVVHGMNALQPNVGGFAEYVGAAAEFLFKIPDDMSFEDAATLGTGVGTAGLALFKELNVPGSLELPEQDGKKIKKIKSPPFILICGGSTATGTRAIELAKIAGLRPIATCSPKNFDLARSFGAEQVFDYHDEDCAEQIRSYTSKSLAYVLDCVSLAHTTQLCLAAIGRAGGRYLALEPYRDKLATRKTVKMSWIMMLTIFGRRVALDGVYGRDAQPEDYELGKTLFAQVQKLLDKGMIHTHPIQLMGGGWDSVVKGVDQIRNSEVSGYKLVYSV</sequence>
<dbReference type="GO" id="GO:0016651">
    <property type="term" value="F:oxidoreductase activity, acting on NAD(P)H"/>
    <property type="evidence" value="ECO:0007669"/>
    <property type="project" value="InterPro"/>
</dbReference>
<name>A0A0U1M0T6_TALIS</name>
<dbReference type="STRING" id="28573.A0A0U1M0T6"/>
<keyword evidence="8" id="KW-1185">Reference proteome</keyword>
<dbReference type="SUPFAM" id="SSF50129">
    <property type="entry name" value="GroES-like"/>
    <property type="match status" value="1"/>
</dbReference>
<dbReference type="GO" id="GO:0000166">
    <property type="term" value="F:nucleotide binding"/>
    <property type="evidence" value="ECO:0007669"/>
    <property type="project" value="UniProtKB-KW"/>
</dbReference>
<dbReference type="InterPro" id="IPR011032">
    <property type="entry name" value="GroES-like_sf"/>
</dbReference>
<accession>A0A0U1M0T6</accession>
<dbReference type="Pfam" id="PF00107">
    <property type="entry name" value="ADH_zinc_N"/>
    <property type="match status" value="1"/>
</dbReference>
<evidence type="ECO:0000256" key="4">
    <source>
        <dbReference type="ARBA" id="ARBA00022857"/>
    </source>
</evidence>
<evidence type="ECO:0000313" key="7">
    <source>
        <dbReference type="EMBL" id="CRG89195.1"/>
    </source>
</evidence>
<dbReference type="InterPro" id="IPR047122">
    <property type="entry name" value="Trans-enoyl_RdTase-like"/>
</dbReference>
<gene>
    <name evidence="7" type="ORF">PISL3812_06231</name>
</gene>
<dbReference type="AlphaFoldDB" id="A0A0U1M0T6"/>
<protein>
    <submittedName>
        <fullName evidence="7">Protein TOXD</fullName>
    </submittedName>
</protein>
<reference evidence="7 8" key="1">
    <citation type="submission" date="2015-04" db="EMBL/GenBank/DDBJ databases">
        <authorList>
            <person name="Syromyatnikov M.Y."/>
            <person name="Popov V.N."/>
        </authorList>
    </citation>
    <scope>NUCLEOTIDE SEQUENCE [LARGE SCALE GENOMIC DNA]</scope>
    <source>
        <strain evidence="7">WF-38-12</strain>
    </source>
</reference>
<dbReference type="InterPro" id="IPR020843">
    <property type="entry name" value="ER"/>
</dbReference>
<dbReference type="CDD" id="cd08249">
    <property type="entry name" value="enoyl_reductase_like"/>
    <property type="match status" value="1"/>
</dbReference>
<evidence type="ECO:0000313" key="8">
    <source>
        <dbReference type="Proteomes" id="UP000054383"/>
    </source>
</evidence>
<dbReference type="Gene3D" id="3.40.50.720">
    <property type="entry name" value="NAD(P)-binding Rossmann-like Domain"/>
    <property type="match status" value="1"/>
</dbReference>
<dbReference type="PANTHER" id="PTHR45348">
    <property type="entry name" value="HYPOTHETICAL OXIDOREDUCTASE (EUROFUNG)"/>
    <property type="match status" value="1"/>
</dbReference>
<comment type="subunit">
    <text evidence="2">Monomer.</text>
</comment>
<dbReference type="InterPro" id="IPR013149">
    <property type="entry name" value="ADH-like_C"/>
</dbReference>
<dbReference type="PANTHER" id="PTHR45348:SF1">
    <property type="entry name" value="TRANS-ENOYL REDUCTASE STHE"/>
    <property type="match status" value="1"/>
</dbReference>